<dbReference type="InterPro" id="IPR032675">
    <property type="entry name" value="LRR_dom_sf"/>
</dbReference>
<sequence length="208" mass="23697">MSVLFKIQARPRNEDSSDSCDSDYYPGRESSDEDVEELHRTRKQITNRTRRKRKSSKSSPCKRKLRKFTQGTDSDVITDSNHDGTQIHLPPEVLMKIFQYGVDTVGFINFIPRVAQVSKEWNRIASDPSMAHRINLGIAQVMFTRKNQSLLTNLLNHNISQCHHLSLNGQMHLGPSTVEHILNKTPRLRSLNLNGCALKPGIVKQIPQ</sequence>
<accession>A0A0B6YVZ3</accession>
<evidence type="ECO:0000256" key="1">
    <source>
        <dbReference type="SAM" id="MobiDB-lite"/>
    </source>
</evidence>
<dbReference type="Pfam" id="PF12937">
    <property type="entry name" value="F-box-like"/>
    <property type="match status" value="1"/>
</dbReference>
<dbReference type="InterPro" id="IPR001810">
    <property type="entry name" value="F-box_dom"/>
</dbReference>
<dbReference type="InterPro" id="IPR036047">
    <property type="entry name" value="F-box-like_dom_sf"/>
</dbReference>
<feature type="domain" description="F-box" evidence="2">
    <location>
        <begin position="88"/>
        <end position="135"/>
    </location>
</feature>
<reference evidence="3" key="1">
    <citation type="submission" date="2014-12" db="EMBL/GenBank/DDBJ databases">
        <title>Insight into the proteome of Arion vulgaris.</title>
        <authorList>
            <person name="Aradska J."/>
            <person name="Bulat T."/>
            <person name="Smidak R."/>
            <person name="Sarate P."/>
            <person name="Gangsoo J."/>
            <person name="Sialana F."/>
            <person name="Bilban M."/>
            <person name="Lubec G."/>
        </authorList>
    </citation>
    <scope>NUCLEOTIDE SEQUENCE</scope>
    <source>
        <tissue evidence="3">Skin</tissue>
    </source>
</reference>
<dbReference type="Gene3D" id="3.80.10.10">
    <property type="entry name" value="Ribonuclease Inhibitor"/>
    <property type="match status" value="1"/>
</dbReference>
<feature type="compositionally biased region" description="Basic residues" evidence="1">
    <location>
        <begin position="40"/>
        <end position="67"/>
    </location>
</feature>
<dbReference type="SUPFAM" id="SSF81383">
    <property type="entry name" value="F-box domain"/>
    <property type="match status" value="1"/>
</dbReference>
<feature type="region of interest" description="Disordered" evidence="1">
    <location>
        <begin position="1"/>
        <end position="85"/>
    </location>
</feature>
<dbReference type="EMBL" id="HACG01013061">
    <property type="protein sequence ID" value="CEK59926.1"/>
    <property type="molecule type" value="Transcribed_RNA"/>
</dbReference>
<gene>
    <name evidence="3" type="primary">ORF37867</name>
</gene>
<organism evidence="3">
    <name type="scientific">Arion vulgaris</name>
    <dbReference type="NCBI Taxonomy" id="1028688"/>
    <lineage>
        <taxon>Eukaryota</taxon>
        <taxon>Metazoa</taxon>
        <taxon>Spiralia</taxon>
        <taxon>Lophotrochozoa</taxon>
        <taxon>Mollusca</taxon>
        <taxon>Gastropoda</taxon>
        <taxon>Heterobranchia</taxon>
        <taxon>Euthyneura</taxon>
        <taxon>Panpulmonata</taxon>
        <taxon>Eupulmonata</taxon>
        <taxon>Stylommatophora</taxon>
        <taxon>Helicina</taxon>
        <taxon>Arionoidea</taxon>
        <taxon>Arionidae</taxon>
        <taxon>Arion</taxon>
    </lineage>
</organism>
<evidence type="ECO:0000259" key="2">
    <source>
        <dbReference type="Pfam" id="PF12937"/>
    </source>
</evidence>
<feature type="non-terminal residue" evidence="3">
    <location>
        <position position="208"/>
    </location>
</feature>
<proteinExistence type="predicted"/>
<evidence type="ECO:0000313" key="3">
    <source>
        <dbReference type="EMBL" id="CEK59926.1"/>
    </source>
</evidence>
<dbReference type="AlphaFoldDB" id="A0A0B6YVZ3"/>
<name>A0A0B6YVZ3_9EUPU</name>
<protein>
    <recommendedName>
        <fullName evidence="2">F-box domain-containing protein</fullName>
    </recommendedName>
</protein>
<feature type="compositionally biased region" description="Polar residues" evidence="1">
    <location>
        <begin position="69"/>
        <end position="79"/>
    </location>
</feature>